<reference evidence="1 2" key="1">
    <citation type="submission" date="2020-10" db="EMBL/GenBank/DDBJ databases">
        <authorList>
            <person name="Castelo-Branco R."/>
            <person name="Eusebio N."/>
            <person name="Adriana R."/>
            <person name="Vieira A."/>
            <person name="Brugerolle De Fraissinette N."/>
            <person name="Rezende De Castro R."/>
            <person name="Schneider M.P."/>
            <person name="Vasconcelos V."/>
            <person name="Leao P.N."/>
        </authorList>
    </citation>
    <scope>NUCLEOTIDE SEQUENCE [LARGE SCALE GENOMIC DNA]</scope>
    <source>
        <strain evidence="1 2">LEGE 06226</strain>
    </source>
</reference>
<dbReference type="RefSeq" id="WP_193867823.1">
    <property type="nucleotide sequence ID" value="NZ_JADEWU010000003.1"/>
</dbReference>
<evidence type="ECO:0000313" key="2">
    <source>
        <dbReference type="Proteomes" id="UP000640725"/>
    </source>
</evidence>
<keyword evidence="2" id="KW-1185">Reference proteome</keyword>
<gene>
    <name evidence="1" type="ORF">IQ236_02565</name>
</gene>
<name>A0ABR9U6L4_9CYAN</name>
<evidence type="ECO:0000313" key="1">
    <source>
        <dbReference type="EMBL" id="MBE9142103.1"/>
    </source>
</evidence>
<dbReference type="EMBL" id="JADEWU010000003">
    <property type="protein sequence ID" value="MBE9142103.1"/>
    <property type="molecule type" value="Genomic_DNA"/>
</dbReference>
<organism evidence="1 2">
    <name type="scientific">Planktothrix mougeotii LEGE 06226</name>
    <dbReference type="NCBI Taxonomy" id="1828728"/>
    <lineage>
        <taxon>Bacteria</taxon>
        <taxon>Bacillati</taxon>
        <taxon>Cyanobacteriota</taxon>
        <taxon>Cyanophyceae</taxon>
        <taxon>Oscillatoriophycideae</taxon>
        <taxon>Oscillatoriales</taxon>
        <taxon>Microcoleaceae</taxon>
        <taxon>Planktothrix</taxon>
    </lineage>
</organism>
<dbReference type="Proteomes" id="UP000640725">
    <property type="component" value="Unassembled WGS sequence"/>
</dbReference>
<proteinExistence type="predicted"/>
<sequence>MAANNNSGIEAVVTEFGFLGTIATGATLASQAGIGTVVVATIGGAAGATAIAVSLPAIAGVCAAIPLGLSIGNRAVEGVRYLTNRGGTTSTRLSNIH</sequence>
<protein>
    <submittedName>
        <fullName evidence="1">Uncharacterized protein</fullName>
    </submittedName>
</protein>
<accession>A0ABR9U6L4</accession>
<comment type="caution">
    <text evidence="1">The sequence shown here is derived from an EMBL/GenBank/DDBJ whole genome shotgun (WGS) entry which is preliminary data.</text>
</comment>